<dbReference type="EMBL" id="JACHLL010000005">
    <property type="protein sequence ID" value="MBB6342639.1"/>
    <property type="molecule type" value="Genomic_DNA"/>
</dbReference>
<reference evidence="1 2" key="1">
    <citation type="submission" date="2020-08" db="EMBL/GenBank/DDBJ databases">
        <title>Functional genomics of gut bacteria from endangered species of beetles.</title>
        <authorList>
            <person name="Carlos-Shanley C."/>
        </authorList>
    </citation>
    <scope>NUCLEOTIDE SEQUENCE [LARGE SCALE GENOMIC DNA]</scope>
    <source>
        <strain evidence="1 2">S00202</strain>
    </source>
</reference>
<dbReference type="RefSeq" id="WP_184684290.1">
    <property type="nucleotide sequence ID" value="NZ_JACHLL010000005.1"/>
</dbReference>
<comment type="caution">
    <text evidence="1">The sequence shown here is derived from an EMBL/GenBank/DDBJ whole genome shotgun (WGS) entry which is preliminary data.</text>
</comment>
<organism evidence="1 2">
    <name type="scientific">Pseudomonas fluvialis</name>
    <dbReference type="NCBI Taxonomy" id="1793966"/>
    <lineage>
        <taxon>Bacteria</taxon>
        <taxon>Pseudomonadati</taxon>
        <taxon>Pseudomonadota</taxon>
        <taxon>Gammaproteobacteria</taxon>
        <taxon>Pseudomonadales</taxon>
        <taxon>Pseudomonadaceae</taxon>
        <taxon>Pseudomonas</taxon>
    </lineage>
</organism>
<gene>
    <name evidence="1" type="ORF">HNP49_002821</name>
</gene>
<accession>A0A7X0BTL0</accession>
<proteinExistence type="predicted"/>
<evidence type="ECO:0008006" key="3">
    <source>
        <dbReference type="Google" id="ProtNLM"/>
    </source>
</evidence>
<evidence type="ECO:0000313" key="1">
    <source>
        <dbReference type="EMBL" id="MBB6342639.1"/>
    </source>
</evidence>
<protein>
    <recommendedName>
        <fullName evidence="3">Pyrroloquinoline quinone biosynthesis protein PqqE</fullName>
    </recommendedName>
</protein>
<dbReference type="AlphaFoldDB" id="A0A7X0BTL0"/>
<name>A0A7X0BTL0_9PSED</name>
<sequence length="85" mass="8642">MQIPPSAFSSGLSAVQGGMNRVAEAGSDIARNSLPARDSQAAPPAEPDLATSLVELKVGEREAAAGARVIETADQVLGTLVDIRA</sequence>
<keyword evidence="2" id="KW-1185">Reference proteome</keyword>
<dbReference type="Proteomes" id="UP000557193">
    <property type="component" value="Unassembled WGS sequence"/>
</dbReference>
<evidence type="ECO:0000313" key="2">
    <source>
        <dbReference type="Proteomes" id="UP000557193"/>
    </source>
</evidence>